<keyword evidence="4" id="KW-1185">Reference proteome</keyword>
<sequence length="174" mass="19577">MMTHPGAISGCPPGLEYLTQIDQLIVRQQVDLLEVLVDWECANKYSIQNSLGQQAYFAQEESDMCQRQCCRHDRGFVLHITDNSGQEVIRCEREFKCCVGCCWCADGGCGWEMTVESPPGNPIGRVRQQSSKWKPHIGVYDESNQLIFRLWGPCCPIQNICCTDDIDLTVGLGL</sequence>
<dbReference type="GO" id="GO:0005886">
    <property type="term" value="C:plasma membrane"/>
    <property type="evidence" value="ECO:0007669"/>
    <property type="project" value="TreeGrafter"/>
</dbReference>
<keyword evidence="2" id="KW-0449">Lipoprotein</keyword>
<dbReference type="Proteomes" id="UP001186944">
    <property type="component" value="Unassembled WGS sequence"/>
</dbReference>
<proteinExistence type="inferred from homology"/>
<comment type="function">
    <text evidence="2">May mediate accelerated ATP-independent bidirectional transbilayer migration of phospholipids upon binding calcium ions that results in a loss of phospholipid asymmetry in the plasma membrane.</text>
</comment>
<evidence type="ECO:0000313" key="3">
    <source>
        <dbReference type="EMBL" id="KAK3097640.1"/>
    </source>
</evidence>
<dbReference type="Pfam" id="PF03803">
    <property type="entry name" value="Scramblase"/>
    <property type="match status" value="1"/>
</dbReference>
<comment type="cofactor">
    <cofactor evidence="2">
        <name>Ca(2+)</name>
        <dbReference type="ChEBI" id="CHEBI:29108"/>
    </cofactor>
</comment>
<keyword evidence="2" id="KW-0106">Calcium</keyword>
<evidence type="ECO:0000256" key="1">
    <source>
        <dbReference type="ARBA" id="ARBA00005350"/>
    </source>
</evidence>
<dbReference type="GO" id="GO:0017128">
    <property type="term" value="F:phospholipid scramblase activity"/>
    <property type="evidence" value="ECO:0007669"/>
    <property type="project" value="InterPro"/>
</dbReference>
<organism evidence="3 4">
    <name type="scientific">Pinctada imbricata</name>
    <name type="common">Atlantic pearl-oyster</name>
    <name type="synonym">Pinctada martensii</name>
    <dbReference type="NCBI Taxonomy" id="66713"/>
    <lineage>
        <taxon>Eukaryota</taxon>
        <taxon>Metazoa</taxon>
        <taxon>Spiralia</taxon>
        <taxon>Lophotrochozoa</taxon>
        <taxon>Mollusca</taxon>
        <taxon>Bivalvia</taxon>
        <taxon>Autobranchia</taxon>
        <taxon>Pteriomorphia</taxon>
        <taxon>Pterioida</taxon>
        <taxon>Pterioidea</taxon>
        <taxon>Pteriidae</taxon>
        <taxon>Pinctada</taxon>
    </lineage>
</organism>
<dbReference type="AlphaFoldDB" id="A0AA88Y3E2"/>
<name>A0AA88Y3E2_PINIB</name>
<dbReference type="PANTHER" id="PTHR23248:SF63">
    <property type="entry name" value="PHOSPHOLIPID SCRAMBLASE"/>
    <property type="match status" value="1"/>
</dbReference>
<evidence type="ECO:0000256" key="2">
    <source>
        <dbReference type="RuleBase" id="RU363116"/>
    </source>
</evidence>
<evidence type="ECO:0000313" key="4">
    <source>
        <dbReference type="Proteomes" id="UP001186944"/>
    </source>
</evidence>
<dbReference type="InterPro" id="IPR005552">
    <property type="entry name" value="Scramblase"/>
</dbReference>
<dbReference type="EMBL" id="VSWD01000007">
    <property type="protein sequence ID" value="KAK3097640.1"/>
    <property type="molecule type" value="Genomic_DNA"/>
</dbReference>
<protein>
    <recommendedName>
        <fullName evidence="2">Phospholipid scramblase</fullName>
    </recommendedName>
</protein>
<reference evidence="3" key="1">
    <citation type="submission" date="2019-08" db="EMBL/GenBank/DDBJ databases">
        <title>The improved chromosome-level genome for the pearl oyster Pinctada fucata martensii using PacBio sequencing and Hi-C.</title>
        <authorList>
            <person name="Zheng Z."/>
        </authorList>
    </citation>
    <scope>NUCLEOTIDE SEQUENCE</scope>
    <source>
        <strain evidence="3">ZZ-2019</strain>
        <tissue evidence="3">Adductor muscle</tissue>
    </source>
</reference>
<dbReference type="PANTHER" id="PTHR23248">
    <property type="entry name" value="PHOSPHOLIPID SCRAMBLASE-RELATED"/>
    <property type="match status" value="1"/>
</dbReference>
<comment type="caution">
    <text evidence="3">The sequence shown here is derived from an EMBL/GenBank/DDBJ whole genome shotgun (WGS) entry which is preliminary data.</text>
</comment>
<accession>A0AA88Y3E2</accession>
<comment type="similarity">
    <text evidence="1 2">Belongs to the phospholipid scramblase family.</text>
</comment>
<keyword evidence="2" id="KW-0564">Palmitate</keyword>
<gene>
    <name evidence="3" type="ORF">FSP39_011667</name>
</gene>